<protein>
    <submittedName>
        <fullName evidence="2">Uncharacterized protein</fullName>
    </submittedName>
</protein>
<gene>
    <name evidence="2" type="ORF">F2P81_023743</name>
</gene>
<dbReference type="Proteomes" id="UP000438429">
    <property type="component" value="Unassembled WGS sequence"/>
</dbReference>
<dbReference type="EMBL" id="VEVO01000022">
    <property type="protein sequence ID" value="KAF0023113.1"/>
    <property type="molecule type" value="Genomic_DNA"/>
</dbReference>
<evidence type="ECO:0000313" key="2">
    <source>
        <dbReference type="EMBL" id="KAF0023113.1"/>
    </source>
</evidence>
<sequence>MCWRVTVHSVFYCVNREGGCRETSGRLANDTDGVRAGRRCGERTTELQRRLTLVVAPTLPVRSSGPHEETMPSRASVQRRRAR</sequence>
<feature type="region of interest" description="Disordered" evidence="1">
    <location>
        <begin position="59"/>
        <end position="83"/>
    </location>
</feature>
<accession>A0A6A4RMM5</accession>
<evidence type="ECO:0000313" key="3">
    <source>
        <dbReference type="Proteomes" id="UP000438429"/>
    </source>
</evidence>
<name>A0A6A4RMM5_SCOMX</name>
<proteinExistence type="predicted"/>
<comment type="caution">
    <text evidence="2">The sequence shown here is derived from an EMBL/GenBank/DDBJ whole genome shotgun (WGS) entry which is preliminary data.</text>
</comment>
<organism evidence="2 3">
    <name type="scientific">Scophthalmus maximus</name>
    <name type="common">Turbot</name>
    <name type="synonym">Psetta maxima</name>
    <dbReference type="NCBI Taxonomy" id="52904"/>
    <lineage>
        <taxon>Eukaryota</taxon>
        <taxon>Metazoa</taxon>
        <taxon>Chordata</taxon>
        <taxon>Craniata</taxon>
        <taxon>Vertebrata</taxon>
        <taxon>Euteleostomi</taxon>
        <taxon>Actinopterygii</taxon>
        <taxon>Neopterygii</taxon>
        <taxon>Teleostei</taxon>
        <taxon>Neoteleostei</taxon>
        <taxon>Acanthomorphata</taxon>
        <taxon>Carangaria</taxon>
        <taxon>Pleuronectiformes</taxon>
        <taxon>Pleuronectoidei</taxon>
        <taxon>Scophthalmidae</taxon>
        <taxon>Scophthalmus</taxon>
    </lineage>
</organism>
<dbReference type="AlphaFoldDB" id="A0A6A4RMM5"/>
<reference evidence="2 3" key="1">
    <citation type="submission" date="2019-06" db="EMBL/GenBank/DDBJ databases">
        <title>Draft genomes of female and male turbot (Scophthalmus maximus).</title>
        <authorList>
            <person name="Xu H."/>
            <person name="Xu X.-W."/>
            <person name="Shao C."/>
            <person name="Chen S."/>
        </authorList>
    </citation>
    <scope>NUCLEOTIDE SEQUENCE [LARGE SCALE GENOMIC DNA]</scope>
    <source>
        <strain evidence="2">Ysfricsl-2016a</strain>
        <tissue evidence="2">Blood</tissue>
    </source>
</reference>
<evidence type="ECO:0000256" key="1">
    <source>
        <dbReference type="SAM" id="MobiDB-lite"/>
    </source>
</evidence>